<dbReference type="SMART" id="SM00306">
    <property type="entry name" value="HintN"/>
    <property type="match status" value="1"/>
</dbReference>
<dbReference type="AlphaFoldDB" id="A0A0F8W0E2"/>
<dbReference type="InterPro" id="IPR004805">
    <property type="entry name" value="DnaE2/DnaE/PolC"/>
</dbReference>
<evidence type="ECO:0000256" key="1">
    <source>
        <dbReference type="ARBA" id="ARBA00022813"/>
    </source>
</evidence>
<dbReference type="InterPro" id="IPR036844">
    <property type="entry name" value="Hint_dom_sf"/>
</dbReference>
<name>A0A0F8W0E2_9ZZZZ</name>
<dbReference type="GO" id="GO:0006260">
    <property type="term" value="P:DNA replication"/>
    <property type="evidence" value="ECO:0007669"/>
    <property type="project" value="InterPro"/>
</dbReference>
<comment type="caution">
    <text evidence="4">The sequence shown here is derived from an EMBL/GenBank/DDBJ whole genome shotgun (WGS) entry which is preliminary data.</text>
</comment>
<feature type="domain" description="Hint" evidence="3">
    <location>
        <begin position="105"/>
        <end position="229"/>
    </location>
</feature>
<dbReference type="GO" id="GO:0016539">
    <property type="term" value="P:intein-mediated protein splicing"/>
    <property type="evidence" value="ECO:0007669"/>
    <property type="project" value="InterPro"/>
</dbReference>
<dbReference type="InterPro" id="IPR003587">
    <property type="entry name" value="Hint_dom_N"/>
</dbReference>
<protein>
    <recommendedName>
        <fullName evidence="3">Hint domain-containing protein</fullName>
    </recommendedName>
</protein>
<dbReference type="InterPro" id="IPR027434">
    <property type="entry name" value="Homing_endonucl"/>
</dbReference>
<evidence type="ECO:0000313" key="4">
    <source>
        <dbReference type="EMBL" id="KKK50073.1"/>
    </source>
</evidence>
<dbReference type="InterPro" id="IPR011708">
    <property type="entry name" value="DNA_pol3_alpha_NTPase_dom"/>
</dbReference>
<gene>
    <name evidence="4" type="ORF">LCGC14_3128670</name>
</gene>
<feature type="non-terminal residue" evidence="4">
    <location>
        <position position="340"/>
    </location>
</feature>
<dbReference type="GO" id="GO:0008408">
    <property type="term" value="F:3'-5' exonuclease activity"/>
    <property type="evidence" value="ECO:0007669"/>
    <property type="project" value="InterPro"/>
</dbReference>
<evidence type="ECO:0000259" key="3">
    <source>
        <dbReference type="SMART" id="SM00306"/>
    </source>
</evidence>
<dbReference type="CDD" id="cd00081">
    <property type="entry name" value="Hint"/>
    <property type="match status" value="1"/>
</dbReference>
<dbReference type="EMBL" id="LAZR01068204">
    <property type="protein sequence ID" value="KKK50073.1"/>
    <property type="molecule type" value="Genomic_DNA"/>
</dbReference>
<feature type="non-terminal residue" evidence="4">
    <location>
        <position position="1"/>
    </location>
</feature>
<keyword evidence="1" id="KW-0068">Autocatalytic cleavage</keyword>
<dbReference type="InterPro" id="IPR006141">
    <property type="entry name" value="Intein_N"/>
</dbReference>
<sequence>SIAMAERIDTKDIEQNLFGGMRLPKFDIPEKYNNTYDYLCSLAWEGMKRVGWDRSDKHIETLKMELEDVKIAKEVNNYDFAKYFLIVEDYIREAKERGCLVGPGRGCLSGDTLIPIGRYGEKKKIKDIQIGDKVITRNGELEKVLRIYNYNVDKNEEMYRIYTYYGGHKGVSLTRDHKVLAEKKMLVKNFNKWNKLTQRSRRKCELPVGNLDWIESSKIEIGDWLFIPFSDYTNKEQLKQFDLFQFSNNKNMTADEKCVYEIWNIPNNGGIRDVKKIKRLLSIDEDFCWILGKFIADGWLRKGKYRNNSISFAFNKNELNQLKFIKKYFLKHGVNRFYEN</sequence>
<dbReference type="SUPFAM" id="SSF51294">
    <property type="entry name" value="Hedgehog/intein (Hint) domain"/>
    <property type="match status" value="1"/>
</dbReference>
<reference evidence="4" key="1">
    <citation type="journal article" date="2015" name="Nature">
        <title>Complex archaea that bridge the gap between prokaryotes and eukaryotes.</title>
        <authorList>
            <person name="Spang A."/>
            <person name="Saw J.H."/>
            <person name="Jorgensen S.L."/>
            <person name="Zaremba-Niedzwiedzka K."/>
            <person name="Martijn J."/>
            <person name="Lind A.E."/>
            <person name="van Eijk R."/>
            <person name="Schleper C."/>
            <person name="Guy L."/>
            <person name="Ettema T.J."/>
        </authorList>
    </citation>
    <scope>NUCLEOTIDE SEQUENCE</scope>
</reference>
<dbReference type="Gene3D" id="3.10.28.10">
    <property type="entry name" value="Homing endonucleases"/>
    <property type="match status" value="1"/>
</dbReference>
<dbReference type="PANTHER" id="PTHR32294:SF0">
    <property type="entry name" value="DNA POLYMERASE III SUBUNIT ALPHA"/>
    <property type="match status" value="1"/>
</dbReference>
<keyword evidence="2" id="KW-0651">Protein splicing</keyword>
<organism evidence="4">
    <name type="scientific">marine sediment metagenome</name>
    <dbReference type="NCBI Taxonomy" id="412755"/>
    <lineage>
        <taxon>unclassified sequences</taxon>
        <taxon>metagenomes</taxon>
        <taxon>ecological metagenomes</taxon>
    </lineage>
</organism>
<dbReference type="PROSITE" id="PS50817">
    <property type="entry name" value="INTEIN_N_TER"/>
    <property type="match status" value="1"/>
</dbReference>
<dbReference type="Pfam" id="PF07733">
    <property type="entry name" value="DNA_pol3_alpha"/>
    <property type="match status" value="1"/>
</dbReference>
<dbReference type="PANTHER" id="PTHR32294">
    <property type="entry name" value="DNA POLYMERASE III SUBUNIT ALPHA"/>
    <property type="match status" value="1"/>
</dbReference>
<dbReference type="Gene3D" id="2.170.16.10">
    <property type="entry name" value="Hedgehog/Intein (Hint) domain"/>
    <property type="match status" value="1"/>
</dbReference>
<proteinExistence type="predicted"/>
<evidence type="ECO:0000256" key="2">
    <source>
        <dbReference type="ARBA" id="ARBA00023000"/>
    </source>
</evidence>
<accession>A0A0F8W0E2</accession>